<accession>A0ABR2JPV8</accession>
<protein>
    <submittedName>
        <fullName evidence="1">Uncharacterized protein</fullName>
    </submittedName>
</protein>
<organism evidence="1 2">
    <name type="scientific">Tritrichomonas musculus</name>
    <dbReference type="NCBI Taxonomy" id="1915356"/>
    <lineage>
        <taxon>Eukaryota</taxon>
        <taxon>Metamonada</taxon>
        <taxon>Parabasalia</taxon>
        <taxon>Tritrichomonadida</taxon>
        <taxon>Tritrichomonadidae</taxon>
        <taxon>Tritrichomonas</taxon>
    </lineage>
</organism>
<comment type="caution">
    <text evidence="1">The sequence shown here is derived from an EMBL/GenBank/DDBJ whole genome shotgun (WGS) entry which is preliminary data.</text>
</comment>
<evidence type="ECO:0000313" key="2">
    <source>
        <dbReference type="Proteomes" id="UP001470230"/>
    </source>
</evidence>
<dbReference type="Proteomes" id="UP001470230">
    <property type="component" value="Unassembled WGS sequence"/>
</dbReference>
<reference evidence="1 2" key="1">
    <citation type="submission" date="2024-04" db="EMBL/GenBank/DDBJ databases">
        <title>Tritrichomonas musculus Genome.</title>
        <authorList>
            <person name="Alves-Ferreira E."/>
            <person name="Grigg M."/>
            <person name="Lorenzi H."/>
            <person name="Galac M."/>
        </authorList>
    </citation>
    <scope>NUCLEOTIDE SEQUENCE [LARGE SCALE GENOMIC DNA]</scope>
    <source>
        <strain evidence="1 2">EAF2021</strain>
    </source>
</reference>
<gene>
    <name evidence="1" type="ORF">M9Y10_003612</name>
</gene>
<name>A0ABR2JPV8_9EUKA</name>
<dbReference type="EMBL" id="JAPFFF010000010">
    <property type="protein sequence ID" value="KAK8880912.1"/>
    <property type="molecule type" value="Genomic_DNA"/>
</dbReference>
<proteinExistence type="predicted"/>
<keyword evidence="2" id="KW-1185">Reference proteome</keyword>
<sequence length="97" mass="10725">MDTCEFISFPLRNSLFLDQKACPVIPFPMLSMTPIPTPVHSISPTQEMMPTQIPITDVCQEGSHCRYEGDANHPVSVTINMTTFSSIQRNENGGALL</sequence>
<evidence type="ECO:0000313" key="1">
    <source>
        <dbReference type="EMBL" id="KAK8880912.1"/>
    </source>
</evidence>